<evidence type="ECO:0000313" key="2">
    <source>
        <dbReference type="EMBL" id="RAL62904.1"/>
    </source>
</evidence>
<dbReference type="SUPFAM" id="SSF48371">
    <property type="entry name" value="ARM repeat"/>
    <property type="match status" value="1"/>
</dbReference>
<gene>
    <name evidence="2" type="ORF">DID88_004745</name>
</gene>
<accession>A0A395ISS2</accession>
<evidence type="ECO:0000313" key="3">
    <source>
        <dbReference type="Proteomes" id="UP000249056"/>
    </source>
</evidence>
<dbReference type="GO" id="GO:0017108">
    <property type="term" value="F:5'-flap endonuclease activity"/>
    <property type="evidence" value="ECO:0007669"/>
    <property type="project" value="TreeGrafter"/>
</dbReference>
<evidence type="ECO:0008006" key="4">
    <source>
        <dbReference type="Google" id="ProtNLM"/>
    </source>
</evidence>
<keyword evidence="3" id="KW-1185">Reference proteome</keyword>
<protein>
    <recommendedName>
        <fullName evidence="4">GIY-YIG domain-containing protein</fullName>
    </recommendedName>
</protein>
<sequence>MSCIVTGFPSSIAALQFEWAWQNPHITLHIPPSSRISYSTQKKRSGHPRRPTPSIQSALSNLKLLLSVPSFSRWPLEVRFFAPDVHKAWTKWSQKIGEPLRDSLPIITDFPPGSKVHEEASENHGINSLHITHEKTKPHLEKGKQIFHPDMHDSCTICKQTLLQDSGLYTICPNVVEGKEGEGQGVAVSQVVVGSDDEEEDEDEEDQDEEEEEEEDDDDDEKEEEDEKEQENRFKAYLDSEDSDTISTLSTSSNKSRTRKKTDVATTSKLITVIKDSDGEDGEE</sequence>
<proteinExistence type="predicted"/>
<dbReference type="InterPro" id="IPR050381">
    <property type="entry name" value="SLX1_endonuclease"/>
</dbReference>
<feature type="region of interest" description="Disordered" evidence="1">
    <location>
        <begin position="191"/>
        <end position="267"/>
    </location>
</feature>
<organism evidence="2 3">
    <name type="scientific">Monilinia fructigena</name>
    <dbReference type="NCBI Taxonomy" id="38457"/>
    <lineage>
        <taxon>Eukaryota</taxon>
        <taxon>Fungi</taxon>
        <taxon>Dikarya</taxon>
        <taxon>Ascomycota</taxon>
        <taxon>Pezizomycotina</taxon>
        <taxon>Leotiomycetes</taxon>
        <taxon>Helotiales</taxon>
        <taxon>Sclerotiniaceae</taxon>
        <taxon>Monilinia</taxon>
    </lineage>
</organism>
<dbReference type="PANTHER" id="PTHR20208:SF10">
    <property type="entry name" value="STRUCTURE-SPECIFIC ENDONUCLEASE SUBUNIT SLX1"/>
    <property type="match status" value="1"/>
</dbReference>
<comment type="caution">
    <text evidence="2">The sequence shown here is derived from an EMBL/GenBank/DDBJ whole genome shotgun (WGS) entry which is preliminary data.</text>
</comment>
<evidence type="ECO:0000256" key="1">
    <source>
        <dbReference type="SAM" id="MobiDB-lite"/>
    </source>
</evidence>
<dbReference type="AlphaFoldDB" id="A0A395ISS2"/>
<feature type="compositionally biased region" description="Low complexity" evidence="1">
    <location>
        <begin position="245"/>
        <end position="255"/>
    </location>
</feature>
<dbReference type="EMBL" id="QKRW01000022">
    <property type="protein sequence ID" value="RAL62904.1"/>
    <property type="molecule type" value="Genomic_DNA"/>
</dbReference>
<dbReference type="PANTHER" id="PTHR20208">
    <property type="entry name" value="STRUCTURE-SPECIFIC ENDONUCLEASE SUBUNIT SLX1"/>
    <property type="match status" value="1"/>
</dbReference>
<name>A0A395ISS2_9HELO</name>
<dbReference type="OrthoDB" id="24645at2759"/>
<dbReference type="GO" id="GO:0008821">
    <property type="term" value="F:crossover junction DNA endonuclease activity"/>
    <property type="evidence" value="ECO:0007669"/>
    <property type="project" value="TreeGrafter"/>
</dbReference>
<feature type="region of interest" description="Disordered" evidence="1">
    <location>
        <begin position="115"/>
        <end position="136"/>
    </location>
</feature>
<reference evidence="2 3" key="1">
    <citation type="submission" date="2018-06" db="EMBL/GenBank/DDBJ databases">
        <title>Genome Sequence of the Brown Rot Fungal Pathogen Monilinia fructigena.</title>
        <authorList>
            <person name="Landi L."/>
            <person name="De Miccolis Angelini R.M."/>
            <person name="Pollastro S."/>
            <person name="Abate D."/>
            <person name="Faretra F."/>
            <person name="Romanazzi G."/>
        </authorList>
    </citation>
    <scope>NUCLEOTIDE SEQUENCE [LARGE SCALE GENOMIC DNA]</scope>
    <source>
        <strain evidence="2 3">Mfrg269</strain>
    </source>
</reference>
<dbReference type="InterPro" id="IPR016024">
    <property type="entry name" value="ARM-type_fold"/>
</dbReference>
<dbReference type="GO" id="GO:0033557">
    <property type="term" value="C:Slx1-Slx4 complex"/>
    <property type="evidence" value="ECO:0007669"/>
    <property type="project" value="TreeGrafter"/>
</dbReference>
<dbReference type="GO" id="GO:0000724">
    <property type="term" value="P:double-strand break repair via homologous recombination"/>
    <property type="evidence" value="ECO:0007669"/>
    <property type="project" value="TreeGrafter"/>
</dbReference>
<dbReference type="Proteomes" id="UP000249056">
    <property type="component" value="Unassembled WGS sequence"/>
</dbReference>
<feature type="compositionally biased region" description="Acidic residues" evidence="1">
    <location>
        <begin position="195"/>
        <end position="229"/>
    </location>
</feature>